<dbReference type="SUPFAM" id="SSF50630">
    <property type="entry name" value="Acid proteases"/>
    <property type="match status" value="1"/>
</dbReference>
<comment type="similarity">
    <text evidence="1 5">Belongs to the peptidase A1 family.</text>
</comment>
<reference evidence="9 10" key="1">
    <citation type="submission" date="2012-04" db="EMBL/GenBank/DDBJ databases">
        <title>The Genome Sequence of Saprolegnia declina VS20.</title>
        <authorList>
            <consortium name="The Broad Institute Genome Sequencing Platform"/>
            <person name="Russ C."/>
            <person name="Nusbaum C."/>
            <person name="Tyler B."/>
            <person name="van West P."/>
            <person name="Dieguez-Uribeondo J."/>
            <person name="de Bruijn I."/>
            <person name="Tripathy S."/>
            <person name="Jiang R."/>
            <person name="Young S.K."/>
            <person name="Zeng Q."/>
            <person name="Gargeya S."/>
            <person name="Fitzgerald M."/>
            <person name="Haas B."/>
            <person name="Abouelleil A."/>
            <person name="Alvarado L."/>
            <person name="Arachchi H.M."/>
            <person name="Berlin A."/>
            <person name="Chapman S.B."/>
            <person name="Goldberg J."/>
            <person name="Griggs A."/>
            <person name="Gujja S."/>
            <person name="Hansen M."/>
            <person name="Howarth C."/>
            <person name="Imamovic A."/>
            <person name="Larimer J."/>
            <person name="McCowen C."/>
            <person name="Montmayeur A."/>
            <person name="Murphy C."/>
            <person name="Neiman D."/>
            <person name="Pearson M."/>
            <person name="Priest M."/>
            <person name="Roberts A."/>
            <person name="Saif S."/>
            <person name="Shea T."/>
            <person name="Sisk P."/>
            <person name="Sykes S."/>
            <person name="Wortman J."/>
            <person name="Nusbaum C."/>
            <person name="Birren B."/>
        </authorList>
    </citation>
    <scope>NUCLEOTIDE SEQUENCE [LARGE SCALE GENOMIC DNA]</scope>
    <source>
        <strain evidence="9 10">VS20</strain>
    </source>
</reference>
<evidence type="ECO:0000313" key="10">
    <source>
        <dbReference type="Proteomes" id="UP000030762"/>
    </source>
</evidence>
<dbReference type="Gene3D" id="2.40.70.10">
    <property type="entry name" value="Acid Proteases"/>
    <property type="match status" value="2"/>
</dbReference>
<keyword evidence="6" id="KW-1133">Transmembrane helix</keyword>
<feature type="transmembrane region" description="Helical" evidence="6">
    <location>
        <begin position="373"/>
        <end position="398"/>
    </location>
</feature>
<dbReference type="GO" id="GO:0006508">
    <property type="term" value="P:proteolysis"/>
    <property type="evidence" value="ECO:0007669"/>
    <property type="project" value="UniProtKB-KW"/>
</dbReference>
<dbReference type="InterPro" id="IPR033121">
    <property type="entry name" value="PEPTIDASE_A1"/>
</dbReference>
<keyword evidence="5" id="KW-0378">Hydrolase</keyword>
<dbReference type="AlphaFoldDB" id="T0RUQ3"/>
<evidence type="ECO:0000256" key="6">
    <source>
        <dbReference type="SAM" id="Phobius"/>
    </source>
</evidence>
<evidence type="ECO:0000256" key="1">
    <source>
        <dbReference type="ARBA" id="ARBA00007447"/>
    </source>
</evidence>
<gene>
    <name evidence="9" type="ORF">SDRG_08293</name>
</gene>
<dbReference type="InterPro" id="IPR001969">
    <property type="entry name" value="Aspartic_peptidase_AS"/>
</dbReference>
<dbReference type="CDD" id="cd05471">
    <property type="entry name" value="pepsin_like"/>
    <property type="match status" value="1"/>
</dbReference>
<organism evidence="9 10">
    <name type="scientific">Saprolegnia diclina (strain VS20)</name>
    <dbReference type="NCBI Taxonomy" id="1156394"/>
    <lineage>
        <taxon>Eukaryota</taxon>
        <taxon>Sar</taxon>
        <taxon>Stramenopiles</taxon>
        <taxon>Oomycota</taxon>
        <taxon>Saprolegniomycetes</taxon>
        <taxon>Saprolegniales</taxon>
        <taxon>Saprolegniaceae</taxon>
        <taxon>Saprolegnia</taxon>
    </lineage>
</organism>
<dbReference type="VEuPathDB" id="FungiDB:SDRG_08293"/>
<dbReference type="PANTHER" id="PTHR47966">
    <property type="entry name" value="BETA-SITE APP-CLEAVING ENZYME, ISOFORM A-RELATED"/>
    <property type="match status" value="1"/>
</dbReference>
<proteinExistence type="inferred from homology"/>
<accession>T0RUQ3</accession>
<dbReference type="PROSITE" id="PS51767">
    <property type="entry name" value="PEPTIDASE_A1"/>
    <property type="match status" value="1"/>
</dbReference>
<dbReference type="PANTHER" id="PTHR47966:SF51">
    <property type="entry name" value="BETA-SITE APP-CLEAVING ENZYME, ISOFORM A-RELATED"/>
    <property type="match status" value="1"/>
</dbReference>
<feature type="signal peptide" evidence="7">
    <location>
        <begin position="1"/>
        <end position="18"/>
    </location>
</feature>
<dbReference type="InterPro" id="IPR034164">
    <property type="entry name" value="Pepsin-like_dom"/>
</dbReference>
<evidence type="ECO:0000313" key="9">
    <source>
        <dbReference type="EMBL" id="EQC34082.1"/>
    </source>
</evidence>
<dbReference type="OMA" id="WNINVSQ"/>
<dbReference type="InParanoid" id="T0RUQ3"/>
<dbReference type="RefSeq" id="XP_008612394.1">
    <property type="nucleotide sequence ID" value="XM_008614172.1"/>
</dbReference>
<feature type="chain" id="PRO_5004571143" description="Peptidase A1 domain-containing protein" evidence="7">
    <location>
        <begin position="19"/>
        <end position="436"/>
    </location>
</feature>
<dbReference type="OrthoDB" id="771136at2759"/>
<evidence type="ECO:0000256" key="7">
    <source>
        <dbReference type="SAM" id="SignalP"/>
    </source>
</evidence>
<keyword evidence="10" id="KW-1185">Reference proteome</keyword>
<protein>
    <recommendedName>
        <fullName evidence="8">Peptidase A1 domain-containing protein</fullName>
    </recommendedName>
</protein>
<sequence length="436" mass="46748">MHAVRAFCCALLIAASAATSFNRQELPMHRRLATSSVDLTNHDGTQYLVNLAIEGKTYTVQIDTGSADLWVACDYVSSSACVSPCPSTATTITYGSGSACVVPQKGSIAIGSVAFSNGVYGIAMSSSVPTNVSQGILGLAFPGLSSYGSFANTSWYAVFHLDSFSMYLTPKVDAPGSKLVLNGVDDAMVAKDSLVGYTIPLATGEQDYWNINVSQFLVQGGSVAWDQKPCKNGGCLAIVDSGTSFLAMPKAVFQPFVATYLLPYNCVFRGEYYTCPKTIALPRLAFAFGESATLFNLNTWDYALVFSPTEIIVQIQASPSGRLVDRWILGDTFLKVYYTTYKVSEKAVVFYCKSGNCAGGNNVLDFSADMPTWALILIIAGSSLVGLGLLGLVGWCYYYRRRHGTSKRPCQSVWVVDDDSSSEETGASHAYGAASR</sequence>
<feature type="active site" evidence="4">
    <location>
        <position position="240"/>
    </location>
</feature>
<dbReference type="STRING" id="1156394.T0RUQ3"/>
<evidence type="ECO:0000256" key="2">
    <source>
        <dbReference type="ARBA" id="ARBA00022670"/>
    </source>
</evidence>
<feature type="domain" description="Peptidase A1" evidence="8">
    <location>
        <begin position="47"/>
        <end position="351"/>
    </location>
</feature>
<name>T0RUQ3_SAPDV</name>
<dbReference type="Proteomes" id="UP000030762">
    <property type="component" value="Unassembled WGS sequence"/>
</dbReference>
<dbReference type="InterPro" id="IPR001461">
    <property type="entry name" value="Aspartic_peptidase_A1"/>
</dbReference>
<keyword evidence="2 5" id="KW-0645">Protease</keyword>
<keyword evidence="3 5" id="KW-0064">Aspartyl protease</keyword>
<dbReference type="PROSITE" id="PS00141">
    <property type="entry name" value="ASP_PROTEASE"/>
    <property type="match status" value="1"/>
</dbReference>
<evidence type="ECO:0000259" key="8">
    <source>
        <dbReference type="PROSITE" id="PS51767"/>
    </source>
</evidence>
<feature type="active site" evidence="4">
    <location>
        <position position="63"/>
    </location>
</feature>
<dbReference type="GeneID" id="19949020"/>
<evidence type="ECO:0000256" key="4">
    <source>
        <dbReference type="PIRSR" id="PIRSR601461-1"/>
    </source>
</evidence>
<dbReference type="Pfam" id="PF00026">
    <property type="entry name" value="Asp"/>
    <property type="match status" value="1"/>
</dbReference>
<dbReference type="EMBL" id="JH767156">
    <property type="protein sequence ID" value="EQC34082.1"/>
    <property type="molecule type" value="Genomic_DNA"/>
</dbReference>
<dbReference type="PRINTS" id="PR00792">
    <property type="entry name" value="PEPSIN"/>
</dbReference>
<keyword evidence="6" id="KW-0812">Transmembrane</keyword>
<keyword evidence="7" id="KW-0732">Signal</keyword>
<dbReference type="GO" id="GO:0004190">
    <property type="term" value="F:aspartic-type endopeptidase activity"/>
    <property type="evidence" value="ECO:0007669"/>
    <property type="project" value="UniProtKB-KW"/>
</dbReference>
<keyword evidence="6" id="KW-0472">Membrane</keyword>
<evidence type="ECO:0000256" key="5">
    <source>
        <dbReference type="RuleBase" id="RU000454"/>
    </source>
</evidence>
<dbReference type="eggNOG" id="KOG1339">
    <property type="taxonomic scope" value="Eukaryota"/>
</dbReference>
<evidence type="ECO:0000256" key="3">
    <source>
        <dbReference type="ARBA" id="ARBA00022750"/>
    </source>
</evidence>
<dbReference type="MEROPS" id="A01.081"/>
<dbReference type="InterPro" id="IPR021109">
    <property type="entry name" value="Peptidase_aspartic_dom_sf"/>
</dbReference>